<feature type="domain" description="Trafficking protein particle complex II-specific subunit 65 IgD3" evidence="2">
    <location>
        <begin position="407"/>
        <end position="588"/>
    </location>
</feature>
<evidence type="ECO:0000313" key="3">
    <source>
        <dbReference type="EMBL" id="ETN36600.1"/>
    </source>
</evidence>
<name>W2RJS8_CYPE1</name>
<dbReference type="VEuPathDB" id="FungiDB:HMPREF1541_08878"/>
<dbReference type="InterPro" id="IPR055420">
    <property type="entry name" value="IgD3_Trs65"/>
</dbReference>
<protein>
    <recommendedName>
        <fullName evidence="2">Trafficking protein particle complex II-specific subunit 65 IgD3 domain-containing protein</fullName>
    </recommendedName>
</protein>
<dbReference type="eggNOG" id="ENOG502SGQ1">
    <property type="taxonomic scope" value="Eukaryota"/>
</dbReference>
<dbReference type="HOGENOM" id="CLU_015118_0_0_1"/>
<dbReference type="GO" id="GO:1990071">
    <property type="term" value="C:TRAPPII protein complex"/>
    <property type="evidence" value="ECO:0007669"/>
    <property type="project" value="InterPro"/>
</dbReference>
<dbReference type="Pfam" id="PF12735">
    <property type="entry name" value="IgD3_Trs65"/>
    <property type="match status" value="1"/>
</dbReference>
<evidence type="ECO:0000259" key="2">
    <source>
        <dbReference type="Pfam" id="PF12735"/>
    </source>
</evidence>
<dbReference type="AlphaFoldDB" id="W2RJS8"/>
<dbReference type="RefSeq" id="XP_008721418.1">
    <property type="nucleotide sequence ID" value="XM_008723196.1"/>
</dbReference>
<dbReference type="Proteomes" id="UP000030752">
    <property type="component" value="Unassembled WGS sequence"/>
</dbReference>
<dbReference type="InParanoid" id="W2RJS8"/>
<dbReference type="OrthoDB" id="5345392at2759"/>
<dbReference type="GO" id="GO:0005802">
    <property type="term" value="C:trans-Golgi network"/>
    <property type="evidence" value="ECO:0007669"/>
    <property type="project" value="TreeGrafter"/>
</dbReference>
<dbReference type="GO" id="GO:0006891">
    <property type="term" value="P:intra-Golgi vesicle-mediated transport"/>
    <property type="evidence" value="ECO:0007669"/>
    <property type="project" value="InterPro"/>
</dbReference>
<feature type="region of interest" description="Disordered" evidence="1">
    <location>
        <begin position="371"/>
        <end position="400"/>
    </location>
</feature>
<dbReference type="GeneID" id="19976217"/>
<feature type="region of interest" description="Disordered" evidence="1">
    <location>
        <begin position="452"/>
        <end position="492"/>
    </location>
</feature>
<dbReference type="PANTHER" id="PTHR28159">
    <property type="entry name" value="TRAFFICKING PROTEIN PARTICLE COMPLEX II-SPECIFIC SUBUNIT 65"/>
    <property type="match status" value="1"/>
</dbReference>
<proteinExistence type="predicted"/>
<feature type="compositionally biased region" description="Low complexity" evidence="1">
    <location>
        <begin position="391"/>
        <end position="400"/>
    </location>
</feature>
<dbReference type="InterPro" id="IPR024662">
    <property type="entry name" value="Trs65"/>
</dbReference>
<evidence type="ECO:0000313" key="4">
    <source>
        <dbReference type="Proteomes" id="UP000030752"/>
    </source>
</evidence>
<reference evidence="3 4" key="1">
    <citation type="submission" date="2013-03" db="EMBL/GenBank/DDBJ databases">
        <title>The Genome Sequence of Phialophora europaea CBS 101466.</title>
        <authorList>
            <consortium name="The Broad Institute Genomics Platform"/>
            <person name="Cuomo C."/>
            <person name="de Hoog S."/>
            <person name="Gorbushina A."/>
            <person name="Walker B."/>
            <person name="Young S.K."/>
            <person name="Zeng Q."/>
            <person name="Gargeya S."/>
            <person name="Fitzgerald M."/>
            <person name="Haas B."/>
            <person name="Abouelleil A."/>
            <person name="Allen A.W."/>
            <person name="Alvarado L."/>
            <person name="Arachchi H.M."/>
            <person name="Berlin A.M."/>
            <person name="Chapman S.B."/>
            <person name="Gainer-Dewar J."/>
            <person name="Goldberg J."/>
            <person name="Griggs A."/>
            <person name="Gujja S."/>
            <person name="Hansen M."/>
            <person name="Howarth C."/>
            <person name="Imamovic A."/>
            <person name="Ireland A."/>
            <person name="Larimer J."/>
            <person name="McCowan C."/>
            <person name="Murphy C."/>
            <person name="Pearson M."/>
            <person name="Poon T.W."/>
            <person name="Priest M."/>
            <person name="Roberts A."/>
            <person name="Saif S."/>
            <person name="Shea T."/>
            <person name="Sisk P."/>
            <person name="Sykes S."/>
            <person name="Wortman J."/>
            <person name="Nusbaum C."/>
            <person name="Birren B."/>
        </authorList>
    </citation>
    <scope>NUCLEOTIDE SEQUENCE [LARGE SCALE GENOMIC DNA]</scope>
    <source>
        <strain evidence="3 4">CBS 101466</strain>
    </source>
</reference>
<organism evidence="3 4">
    <name type="scientific">Cyphellophora europaea (strain CBS 101466)</name>
    <name type="common">Phialophora europaea</name>
    <dbReference type="NCBI Taxonomy" id="1220924"/>
    <lineage>
        <taxon>Eukaryota</taxon>
        <taxon>Fungi</taxon>
        <taxon>Dikarya</taxon>
        <taxon>Ascomycota</taxon>
        <taxon>Pezizomycotina</taxon>
        <taxon>Eurotiomycetes</taxon>
        <taxon>Chaetothyriomycetidae</taxon>
        <taxon>Chaetothyriales</taxon>
        <taxon>Cyphellophoraceae</taxon>
        <taxon>Cyphellophora</taxon>
    </lineage>
</organism>
<evidence type="ECO:0000256" key="1">
    <source>
        <dbReference type="SAM" id="MobiDB-lite"/>
    </source>
</evidence>
<feature type="compositionally biased region" description="Basic and acidic residues" evidence="1">
    <location>
        <begin position="481"/>
        <end position="492"/>
    </location>
</feature>
<dbReference type="PANTHER" id="PTHR28159:SF1">
    <property type="entry name" value="TRAFFICKING PROTEIN PARTICLE COMPLEX II-SPECIFIC SUBUNIT 65"/>
    <property type="match status" value="1"/>
</dbReference>
<keyword evidence="4" id="KW-1185">Reference proteome</keyword>
<dbReference type="EMBL" id="KB822725">
    <property type="protein sequence ID" value="ETN36600.1"/>
    <property type="molecule type" value="Genomic_DNA"/>
</dbReference>
<dbReference type="STRING" id="1220924.W2RJS8"/>
<accession>W2RJS8</accession>
<sequence>MNQEQALLRAAALDIVIPANTDQELSDVLGNEPTADDEPLGVPKRELLFVDERVRVVVTLSVPECDEELLNRCLSRAEIRVEAWAFDRSQERGPGSVEQVRDLIHTATIPTTNDPLVLVRQADDDSPGNLLVLVWETQLSLTRPRVRMVDPSIAFYSAMVVSAEDQASPEEMELLRPFRPLEPSVLGPMRQMPGYSDASPYLAASRLEKVVPEQIKAKQQFHIEHMSPRYKIVPAAIARMQYSRVNEANSMPKIIASLNVEIIPFIEIQATILTLDVTIANGSIEDLTPNLLPLDCRSKDLITFLYRLNQTSNISATSSPSPASQLPNFDVLNINLQFNVRVTDVCQSRINMAFTTNVDFFQALNPSYGAPSQPIQRPHRPASLPLTVGGSQSQQSLSTSLQQAQPIVDLSTFMGVTISFTAPVEPVRVGQAFTWRVLVNNRSSRPAKVAIYPMPRMPRGSPHTSSGKRHAPRHSVASYHSSDKRPPREGEAHADIAQAVVDENVIYAMQHSHALPKQTELIALTAEVRVGALGSGQCHEGEIELLALRSGTLKLDAIRVIDLLREAEEGLGAAGVMIDIKNLPDVIVAESQ</sequence>
<gene>
    <name evidence="3" type="ORF">HMPREF1541_08878</name>
</gene>